<dbReference type="AlphaFoldDB" id="A0A0A0JUG3"/>
<organism evidence="2 3">
    <name type="scientific">Knoellia aerolata DSM 18566</name>
    <dbReference type="NCBI Taxonomy" id="1385519"/>
    <lineage>
        <taxon>Bacteria</taxon>
        <taxon>Bacillati</taxon>
        <taxon>Actinomycetota</taxon>
        <taxon>Actinomycetes</taxon>
        <taxon>Micrococcales</taxon>
        <taxon>Intrasporangiaceae</taxon>
        <taxon>Knoellia</taxon>
    </lineage>
</organism>
<accession>A0A0A0JUG3</accession>
<dbReference type="Proteomes" id="UP000030013">
    <property type="component" value="Unassembled WGS sequence"/>
</dbReference>
<gene>
    <name evidence="2" type="ORF">N801_19210</name>
</gene>
<protein>
    <recommendedName>
        <fullName evidence="4">DivIVA domain-containing protein</fullName>
    </recommendedName>
</protein>
<evidence type="ECO:0000256" key="1">
    <source>
        <dbReference type="SAM" id="MobiDB-lite"/>
    </source>
</evidence>
<dbReference type="RefSeq" id="WP_052113246.1">
    <property type="nucleotide sequence ID" value="NZ_AVPL01000075.1"/>
</dbReference>
<reference evidence="2 3" key="1">
    <citation type="submission" date="2013-08" db="EMBL/GenBank/DDBJ databases">
        <title>The genome sequence of Knoellia aerolata.</title>
        <authorList>
            <person name="Zhu W."/>
            <person name="Wang G."/>
        </authorList>
    </citation>
    <scope>NUCLEOTIDE SEQUENCE [LARGE SCALE GENOMIC DNA]</scope>
    <source>
        <strain evidence="2 3">DSM 18566</strain>
    </source>
</reference>
<proteinExistence type="predicted"/>
<feature type="compositionally biased region" description="Basic and acidic residues" evidence="1">
    <location>
        <begin position="93"/>
        <end position="103"/>
    </location>
</feature>
<evidence type="ECO:0000313" key="3">
    <source>
        <dbReference type="Proteomes" id="UP000030013"/>
    </source>
</evidence>
<dbReference type="eggNOG" id="ENOG503201V">
    <property type="taxonomic scope" value="Bacteria"/>
</dbReference>
<evidence type="ECO:0008006" key="4">
    <source>
        <dbReference type="Google" id="ProtNLM"/>
    </source>
</evidence>
<dbReference type="STRING" id="1385519.N801_19210"/>
<sequence length="103" mass="10944">MEWVALGALAVAVIAVTALVATGRLDLAPLSDAVSTLPPLELPERPTSADVDRLRLGTVLYGYAPDEVDAALDARRDRLAEQERELSAPSAPSHREGHVHPDA</sequence>
<comment type="caution">
    <text evidence="2">The sequence shown here is derived from an EMBL/GenBank/DDBJ whole genome shotgun (WGS) entry which is preliminary data.</text>
</comment>
<evidence type="ECO:0000313" key="2">
    <source>
        <dbReference type="EMBL" id="KGN39737.1"/>
    </source>
</evidence>
<feature type="compositionally biased region" description="Basic and acidic residues" evidence="1">
    <location>
        <begin position="74"/>
        <end position="86"/>
    </location>
</feature>
<name>A0A0A0JUG3_9MICO</name>
<feature type="region of interest" description="Disordered" evidence="1">
    <location>
        <begin position="74"/>
        <end position="103"/>
    </location>
</feature>
<dbReference type="EMBL" id="AVPL01000075">
    <property type="protein sequence ID" value="KGN39737.1"/>
    <property type="molecule type" value="Genomic_DNA"/>
</dbReference>
<keyword evidence="3" id="KW-1185">Reference proteome</keyword>